<protein>
    <submittedName>
        <fullName evidence="1">Winged helix DNA-binding domain-containing protein</fullName>
    </submittedName>
</protein>
<proteinExistence type="predicted"/>
<keyword evidence="2" id="KW-1185">Reference proteome</keyword>
<dbReference type="PANTHER" id="PTHR38479:SF2">
    <property type="entry name" value="WINGED HELIX DNA-BINDING DOMAIN-CONTAINING PROTEIN"/>
    <property type="match status" value="1"/>
</dbReference>
<comment type="caution">
    <text evidence="1">The sequence shown here is derived from an EMBL/GenBank/DDBJ whole genome shotgun (WGS) entry which is preliminary data.</text>
</comment>
<keyword evidence="1" id="KW-0238">DNA-binding</keyword>
<dbReference type="Proteomes" id="UP001501509">
    <property type="component" value="Unassembled WGS sequence"/>
</dbReference>
<sequence length="373" mass="41503">MISLRGLNRTLLTRQFLVDRVPLTPVETIRHLVAVQGQEPNWPYIGLWTRLADFRHEDLATLLRERRVVRSTILRRTVHIADTDDFRWLRPTVDPIVRAAISSPYYADELAGLDLDELHKTGCALLAGRTLTRREFGRLMAERYPGRNGGRLASAVELMSAMAHGPEAGAWGRWGSPSSVSVTLAEEWSGRPMATASDPERLVLRYLAAFGPAGVMDVQTWAGVTRLRAVMEGMRGQLRVVRDEDGRELYDLPDAPVADPERPVPVRFLPAFDNALLGHKDRRRVIDEEDRRRYAKVASGGVPMFLVDGFVQGVWTVRGGTLTVAPFRPLRDEDAEAVLAEAERLRAFIGGEPAIDFVEDGSAPINNLQAGGR</sequence>
<evidence type="ECO:0000313" key="1">
    <source>
        <dbReference type="EMBL" id="GAA2634369.1"/>
    </source>
</evidence>
<dbReference type="PANTHER" id="PTHR38479">
    <property type="entry name" value="LMO0824 PROTEIN"/>
    <property type="match status" value="1"/>
</dbReference>
<dbReference type="GO" id="GO:0003677">
    <property type="term" value="F:DNA binding"/>
    <property type="evidence" value="ECO:0007669"/>
    <property type="project" value="UniProtKB-KW"/>
</dbReference>
<reference evidence="2" key="1">
    <citation type="journal article" date="2019" name="Int. J. Syst. Evol. Microbiol.">
        <title>The Global Catalogue of Microorganisms (GCM) 10K type strain sequencing project: providing services to taxonomists for standard genome sequencing and annotation.</title>
        <authorList>
            <consortium name="The Broad Institute Genomics Platform"/>
            <consortium name="The Broad Institute Genome Sequencing Center for Infectious Disease"/>
            <person name="Wu L."/>
            <person name="Ma J."/>
        </authorList>
    </citation>
    <scope>NUCLEOTIDE SEQUENCE [LARGE SCALE GENOMIC DNA]</scope>
    <source>
        <strain evidence="2">JCM 6833</strain>
    </source>
</reference>
<dbReference type="EMBL" id="BAAATD010000018">
    <property type="protein sequence ID" value="GAA2634369.1"/>
    <property type="molecule type" value="Genomic_DNA"/>
</dbReference>
<evidence type="ECO:0000313" key="2">
    <source>
        <dbReference type="Proteomes" id="UP001501509"/>
    </source>
</evidence>
<gene>
    <name evidence="1" type="ORF">GCM10010411_86460</name>
</gene>
<dbReference type="Pfam" id="PF06224">
    <property type="entry name" value="AlkZ-like"/>
    <property type="match status" value="1"/>
</dbReference>
<dbReference type="InterPro" id="IPR009351">
    <property type="entry name" value="AlkZ-like"/>
</dbReference>
<organism evidence="1 2">
    <name type="scientific">Actinomadura fulvescens</name>
    <dbReference type="NCBI Taxonomy" id="46160"/>
    <lineage>
        <taxon>Bacteria</taxon>
        <taxon>Bacillati</taxon>
        <taxon>Actinomycetota</taxon>
        <taxon>Actinomycetes</taxon>
        <taxon>Streptosporangiales</taxon>
        <taxon>Thermomonosporaceae</taxon>
        <taxon>Actinomadura</taxon>
    </lineage>
</organism>
<name>A0ABP6D329_9ACTN</name>
<accession>A0ABP6D329</accession>
<dbReference type="RefSeq" id="WP_344548341.1">
    <property type="nucleotide sequence ID" value="NZ_BAAATD010000018.1"/>
</dbReference>